<dbReference type="EMBL" id="SRLO01000322">
    <property type="protein sequence ID" value="TNN61095.1"/>
    <property type="molecule type" value="Genomic_DNA"/>
</dbReference>
<accession>A0A4Z2H778</accession>
<protein>
    <submittedName>
        <fullName evidence="1">Uncharacterized protein</fullName>
    </submittedName>
</protein>
<organism evidence="1 2">
    <name type="scientific">Liparis tanakae</name>
    <name type="common">Tanaka's snailfish</name>
    <dbReference type="NCBI Taxonomy" id="230148"/>
    <lineage>
        <taxon>Eukaryota</taxon>
        <taxon>Metazoa</taxon>
        <taxon>Chordata</taxon>
        <taxon>Craniata</taxon>
        <taxon>Vertebrata</taxon>
        <taxon>Euteleostomi</taxon>
        <taxon>Actinopterygii</taxon>
        <taxon>Neopterygii</taxon>
        <taxon>Teleostei</taxon>
        <taxon>Neoteleostei</taxon>
        <taxon>Acanthomorphata</taxon>
        <taxon>Eupercaria</taxon>
        <taxon>Perciformes</taxon>
        <taxon>Cottioidei</taxon>
        <taxon>Cottales</taxon>
        <taxon>Liparidae</taxon>
        <taxon>Liparis</taxon>
    </lineage>
</organism>
<evidence type="ECO:0000313" key="2">
    <source>
        <dbReference type="Proteomes" id="UP000314294"/>
    </source>
</evidence>
<keyword evidence="2" id="KW-1185">Reference proteome</keyword>
<gene>
    <name evidence="1" type="ORF">EYF80_028748</name>
</gene>
<comment type="caution">
    <text evidence="1">The sequence shown here is derived from an EMBL/GenBank/DDBJ whole genome shotgun (WGS) entry which is preliminary data.</text>
</comment>
<reference evidence="1 2" key="1">
    <citation type="submission" date="2019-03" db="EMBL/GenBank/DDBJ databases">
        <title>First draft genome of Liparis tanakae, snailfish: a comprehensive survey of snailfish specific genes.</title>
        <authorList>
            <person name="Kim W."/>
            <person name="Song I."/>
            <person name="Jeong J.-H."/>
            <person name="Kim D."/>
            <person name="Kim S."/>
            <person name="Ryu S."/>
            <person name="Song J.Y."/>
            <person name="Lee S.K."/>
        </authorList>
    </citation>
    <scope>NUCLEOTIDE SEQUENCE [LARGE SCALE GENOMIC DNA]</scope>
    <source>
        <tissue evidence="1">Muscle</tissue>
    </source>
</reference>
<name>A0A4Z2H778_9TELE</name>
<dbReference type="AlphaFoldDB" id="A0A4Z2H778"/>
<evidence type="ECO:0000313" key="1">
    <source>
        <dbReference type="EMBL" id="TNN61095.1"/>
    </source>
</evidence>
<sequence length="123" mass="13892">MVPPHRAQQSPVCALLLVQLPQRNRLCLMEFLIVCPEYGSSSKLQLLEGKGSSSDSAWCSALKSNSWEERPSGRCNFTSNSVSSNENRGHNVPMWVDGINVFTLTVHVWRLRLDTSAWRCPWC</sequence>
<proteinExistence type="predicted"/>
<dbReference type="Proteomes" id="UP000314294">
    <property type="component" value="Unassembled WGS sequence"/>
</dbReference>